<dbReference type="Proteomes" id="UP001627408">
    <property type="component" value="Unassembled WGS sequence"/>
</dbReference>
<gene>
    <name evidence="1" type="ORF">ACERZ8_13540</name>
</gene>
<keyword evidence="2" id="KW-1185">Reference proteome</keyword>
<sequence length="162" mass="18592">MWFDEAAVPRFEPFSPQQTANIYAYEAVLVRIECQGCQHPFDVAFTSTAASKPLPKVERADRSYPLLRDYIRAGQLHYGDPPNIECCAAGASMNSVPRQVLEYWVKPYVLGEGVCSSWPRRAMPEDPTKWIKPSRVILAPDAMHFRRERDLETYDLTPDWAR</sequence>
<organism evidence="1 2">
    <name type="scientific">Tateyamaria armeniaca</name>
    <dbReference type="NCBI Taxonomy" id="2518930"/>
    <lineage>
        <taxon>Bacteria</taxon>
        <taxon>Pseudomonadati</taxon>
        <taxon>Pseudomonadota</taxon>
        <taxon>Alphaproteobacteria</taxon>
        <taxon>Rhodobacterales</taxon>
        <taxon>Roseobacteraceae</taxon>
        <taxon>Tateyamaria</taxon>
    </lineage>
</organism>
<accession>A0ABW8UUU4</accession>
<protein>
    <submittedName>
        <fullName evidence="1">Uncharacterized protein</fullName>
    </submittedName>
</protein>
<evidence type="ECO:0000313" key="2">
    <source>
        <dbReference type="Proteomes" id="UP001627408"/>
    </source>
</evidence>
<name>A0ABW8UUU4_9RHOB</name>
<dbReference type="RefSeq" id="WP_407592694.1">
    <property type="nucleotide sequence ID" value="NZ_JBHDIY010000002.1"/>
</dbReference>
<comment type="caution">
    <text evidence="1">The sequence shown here is derived from an EMBL/GenBank/DDBJ whole genome shotgun (WGS) entry which is preliminary data.</text>
</comment>
<dbReference type="EMBL" id="JBHDIY010000002">
    <property type="protein sequence ID" value="MFL4470856.1"/>
    <property type="molecule type" value="Genomic_DNA"/>
</dbReference>
<proteinExistence type="predicted"/>
<reference evidence="1 2" key="1">
    <citation type="submission" date="2024-08" db="EMBL/GenBank/DDBJ databases">
        <title>Tateyamaria sp. nov., isolated from marine algae.</title>
        <authorList>
            <person name="Choi B.J."/>
            <person name="Kim J.M."/>
            <person name="Lee J.K."/>
            <person name="Choi D.G."/>
            <person name="Bayburt H."/>
            <person name="Baek J.H."/>
            <person name="Han D.M."/>
            <person name="Jeon C.O."/>
        </authorList>
    </citation>
    <scope>NUCLEOTIDE SEQUENCE [LARGE SCALE GENOMIC DNA]</scope>
    <source>
        <strain evidence="1 2">KMU-156</strain>
    </source>
</reference>
<evidence type="ECO:0000313" key="1">
    <source>
        <dbReference type="EMBL" id="MFL4470856.1"/>
    </source>
</evidence>